<keyword evidence="5" id="KW-0378">Hydrolase</keyword>
<dbReference type="InterPro" id="IPR035513">
    <property type="entry name" value="Invertase/methylesterase_inhib"/>
</dbReference>
<proteinExistence type="inferred from homology"/>
<dbReference type="GO" id="GO:0004857">
    <property type="term" value="F:enzyme inhibitor activity"/>
    <property type="evidence" value="ECO:0007669"/>
    <property type="project" value="InterPro"/>
</dbReference>
<evidence type="ECO:0000259" key="4">
    <source>
        <dbReference type="SMART" id="SM00856"/>
    </source>
</evidence>
<dbReference type="InterPro" id="IPR006501">
    <property type="entry name" value="Pectinesterase_inhib_dom"/>
</dbReference>
<protein>
    <submittedName>
        <fullName evidence="5">Putative pectinesterase</fullName>
        <ecNumber evidence="5">3.1.1.11</ecNumber>
    </submittedName>
</protein>
<comment type="caution">
    <text evidence="5">The sequence shown here is derived from an EMBL/GenBank/DDBJ whole genome shotgun (WGS) entry which is preliminary data.</text>
</comment>
<dbReference type="Proteomes" id="UP000238479">
    <property type="component" value="Chromosome 1"/>
</dbReference>
<dbReference type="GO" id="GO:0030599">
    <property type="term" value="F:pectinesterase activity"/>
    <property type="evidence" value="ECO:0007669"/>
    <property type="project" value="UniProtKB-EC"/>
</dbReference>
<dbReference type="STRING" id="74649.A0A2P6SMG0"/>
<gene>
    <name evidence="5" type="ORF">RchiOBHm_Chr1g0374711</name>
</gene>
<dbReference type="PANTHER" id="PTHR31080:SF15">
    <property type="entry name" value="INVERTASE"/>
    <property type="match status" value="1"/>
</dbReference>
<keyword evidence="1" id="KW-0732">Signal</keyword>
<evidence type="ECO:0000313" key="5">
    <source>
        <dbReference type="EMBL" id="PRQ59850.1"/>
    </source>
</evidence>
<dbReference type="Gene3D" id="1.20.140.40">
    <property type="entry name" value="Invertase/pectin methylesterase inhibitor family protein"/>
    <property type="match status" value="1"/>
</dbReference>
<dbReference type="SUPFAM" id="SSF101148">
    <property type="entry name" value="Plant invertase/pectin methylesterase inhibitor"/>
    <property type="match status" value="1"/>
</dbReference>
<evidence type="ECO:0000256" key="1">
    <source>
        <dbReference type="ARBA" id="ARBA00022729"/>
    </source>
</evidence>
<comment type="similarity">
    <text evidence="2">Belongs to the PMEI family.</text>
</comment>
<keyword evidence="3" id="KW-0812">Transmembrane</keyword>
<dbReference type="InterPro" id="IPR051955">
    <property type="entry name" value="PME_Inhibitor"/>
</dbReference>
<dbReference type="NCBIfam" id="TIGR01614">
    <property type="entry name" value="PME_inhib"/>
    <property type="match status" value="1"/>
</dbReference>
<evidence type="ECO:0000256" key="2">
    <source>
        <dbReference type="ARBA" id="ARBA00038471"/>
    </source>
</evidence>
<keyword evidence="6" id="KW-1185">Reference proteome</keyword>
<dbReference type="Pfam" id="PF04043">
    <property type="entry name" value="PMEI"/>
    <property type="match status" value="1"/>
</dbReference>
<keyword evidence="3" id="KW-0472">Membrane</keyword>
<accession>A0A2P6SMG0</accession>
<name>A0A2P6SMG0_ROSCH</name>
<dbReference type="Gramene" id="PRQ59850">
    <property type="protein sequence ID" value="PRQ59850"/>
    <property type="gene ID" value="RchiOBHm_Chr1g0374711"/>
</dbReference>
<keyword evidence="3" id="KW-1133">Transmembrane helix</keyword>
<dbReference type="PANTHER" id="PTHR31080">
    <property type="entry name" value="PECTINESTERASE INHIBITOR-LIKE"/>
    <property type="match status" value="1"/>
</dbReference>
<dbReference type="CDD" id="cd15798">
    <property type="entry name" value="PMEI-like_3"/>
    <property type="match status" value="1"/>
</dbReference>
<dbReference type="AlphaFoldDB" id="A0A2P6SMG0"/>
<feature type="domain" description="Pectinesterase inhibitor" evidence="4">
    <location>
        <begin position="109"/>
        <end position="238"/>
    </location>
</feature>
<evidence type="ECO:0000313" key="6">
    <source>
        <dbReference type="Proteomes" id="UP000238479"/>
    </source>
</evidence>
<feature type="transmembrane region" description="Helical" evidence="3">
    <location>
        <begin position="78"/>
        <end position="96"/>
    </location>
</feature>
<reference evidence="5 6" key="1">
    <citation type="journal article" date="2018" name="Nat. Genet.">
        <title>The Rosa genome provides new insights in the design of modern roses.</title>
        <authorList>
            <person name="Bendahmane M."/>
        </authorList>
    </citation>
    <scope>NUCLEOTIDE SEQUENCE [LARGE SCALE GENOMIC DNA]</scope>
    <source>
        <strain evidence="6">cv. Old Blush</strain>
    </source>
</reference>
<dbReference type="EMBL" id="PDCK01000039">
    <property type="protein sequence ID" value="PRQ59850.1"/>
    <property type="molecule type" value="Genomic_DNA"/>
</dbReference>
<dbReference type="SMART" id="SM00856">
    <property type="entry name" value="PMEI"/>
    <property type="match status" value="1"/>
</dbReference>
<evidence type="ECO:0000256" key="3">
    <source>
        <dbReference type="SAM" id="Phobius"/>
    </source>
</evidence>
<dbReference type="EC" id="3.1.1.11" evidence="5"/>
<sequence length="240" mass="26888">MCHLVYCLYTIERTARSLSIFFLFLAKNNVFEIWTSSWCKNLDFIYTLILQMPINWCWPPLTQSPINPRKTKMGAQTLISHVTLLPFIIIIIMINMHTTMAASSSTPEPHNSYLLRACNSTTYPQICYKSLFSYASTINSNPQKLCSFALSVALKAARNASSTVTKLSKRNGLTHSEALVVKDCIENIRDSIDELKQSVSAMSNLGGANMEYQLGDIKTWVSAALTDDDTCMEGFDEVKG</sequence>
<dbReference type="OMA" id="QIINDCA"/>
<organism evidence="5 6">
    <name type="scientific">Rosa chinensis</name>
    <name type="common">China rose</name>
    <dbReference type="NCBI Taxonomy" id="74649"/>
    <lineage>
        <taxon>Eukaryota</taxon>
        <taxon>Viridiplantae</taxon>
        <taxon>Streptophyta</taxon>
        <taxon>Embryophyta</taxon>
        <taxon>Tracheophyta</taxon>
        <taxon>Spermatophyta</taxon>
        <taxon>Magnoliopsida</taxon>
        <taxon>eudicotyledons</taxon>
        <taxon>Gunneridae</taxon>
        <taxon>Pentapetalae</taxon>
        <taxon>rosids</taxon>
        <taxon>fabids</taxon>
        <taxon>Rosales</taxon>
        <taxon>Rosaceae</taxon>
        <taxon>Rosoideae</taxon>
        <taxon>Rosoideae incertae sedis</taxon>
        <taxon>Rosa</taxon>
    </lineage>
</organism>